<dbReference type="PANTHER" id="PTHR11831">
    <property type="entry name" value="30S 40S RIBOSOMAL PROTEIN"/>
    <property type="match status" value="1"/>
</dbReference>
<evidence type="ECO:0000256" key="4">
    <source>
        <dbReference type="ARBA" id="ARBA00022884"/>
    </source>
</evidence>
<dbReference type="CDD" id="cd00165">
    <property type="entry name" value="S4"/>
    <property type="match status" value="1"/>
</dbReference>
<dbReference type="Gene3D" id="3.10.290.10">
    <property type="entry name" value="RNA-binding S4 domain"/>
    <property type="match status" value="1"/>
</dbReference>
<keyword evidence="6" id="KW-0496">Mitochondrion</keyword>
<dbReference type="SMART" id="SM00363">
    <property type="entry name" value="S4"/>
    <property type="match status" value="1"/>
</dbReference>
<evidence type="ECO:0000256" key="10">
    <source>
        <dbReference type="PROSITE-ProRule" id="PRU00182"/>
    </source>
</evidence>
<evidence type="ECO:0000256" key="2">
    <source>
        <dbReference type="ARBA" id="ARBA00007465"/>
    </source>
</evidence>
<reference evidence="13 14" key="1">
    <citation type="journal article" date="2016" name="Proc. Natl. Acad. Sci. U.S.A.">
        <title>Comparative genomics of biotechnologically important yeasts.</title>
        <authorList>
            <person name="Riley R."/>
            <person name="Haridas S."/>
            <person name="Wolfe K.H."/>
            <person name="Lopes M.R."/>
            <person name="Hittinger C.T."/>
            <person name="Goeker M."/>
            <person name="Salamov A.A."/>
            <person name="Wisecaver J.H."/>
            <person name="Long T.M."/>
            <person name="Calvey C.H."/>
            <person name="Aerts A.L."/>
            <person name="Barry K.W."/>
            <person name="Choi C."/>
            <person name="Clum A."/>
            <person name="Coughlan A.Y."/>
            <person name="Deshpande S."/>
            <person name="Douglass A.P."/>
            <person name="Hanson S.J."/>
            <person name="Klenk H.-P."/>
            <person name="LaButti K.M."/>
            <person name="Lapidus A."/>
            <person name="Lindquist E.A."/>
            <person name="Lipzen A.M."/>
            <person name="Meier-Kolthoff J.P."/>
            <person name="Ohm R.A."/>
            <person name="Otillar R.P."/>
            <person name="Pangilinan J.L."/>
            <person name="Peng Y."/>
            <person name="Rokas A."/>
            <person name="Rosa C.A."/>
            <person name="Scheuner C."/>
            <person name="Sibirny A.A."/>
            <person name="Slot J.C."/>
            <person name="Stielow J.B."/>
            <person name="Sun H."/>
            <person name="Kurtzman C.P."/>
            <person name="Blackwell M."/>
            <person name="Grigoriev I.V."/>
            <person name="Jeffries T.W."/>
        </authorList>
    </citation>
    <scope>NUCLEOTIDE SEQUENCE [LARGE SCALE GENOMIC DNA]</scope>
    <source>
        <strain evidence="13 14">DSM 6958</strain>
    </source>
</reference>
<keyword evidence="7" id="KW-0687">Ribonucleoprotein</keyword>
<evidence type="ECO:0000256" key="8">
    <source>
        <dbReference type="ARBA" id="ARBA00037226"/>
    </source>
</evidence>
<dbReference type="STRING" id="857566.A0A1E3PS22"/>
<evidence type="ECO:0000313" key="13">
    <source>
        <dbReference type="EMBL" id="ODQ68219.1"/>
    </source>
</evidence>
<keyword evidence="5" id="KW-0689">Ribosomal protein</keyword>
<feature type="compositionally biased region" description="Polar residues" evidence="11">
    <location>
        <begin position="312"/>
        <end position="330"/>
    </location>
</feature>
<keyword evidence="4 10" id="KW-0694">RNA-binding</keyword>
<comment type="function">
    <text evidence="8">Component of the mitochondrial ribosome (mitoribosome), a dedicated translation machinery responsible for the synthesis of mitochondrial genome-encoded proteins, including at least some of the essential transmembrane subunits of the mitochondrial respiratory chain. The mitoribosomes are attached to the mitochondrial inner membrane and translation products are cotranslationally integrated into the membrane.</text>
</comment>
<dbReference type="GO" id="GO:0003735">
    <property type="term" value="F:structural constituent of ribosome"/>
    <property type="evidence" value="ECO:0007669"/>
    <property type="project" value="EnsemblFungi"/>
</dbReference>
<name>A0A1E3PS22_9ASCO</name>
<evidence type="ECO:0000256" key="6">
    <source>
        <dbReference type="ARBA" id="ARBA00023128"/>
    </source>
</evidence>
<dbReference type="OrthoDB" id="3356781at2759"/>
<dbReference type="Proteomes" id="UP000095009">
    <property type="component" value="Unassembled WGS sequence"/>
</dbReference>
<dbReference type="EMBL" id="KV454406">
    <property type="protein sequence ID" value="ODQ68219.1"/>
    <property type="molecule type" value="Genomic_DNA"/>
</dbReference>
<dbReference type="AlphaFoldDB" id="A0A1E3PS22"/>
<evidence type="ECO:0000256" key="7">
    <source>
        <dbReference type="ARBA" id="ARBA00023274"/>
    </source>
</evidence>
<evidence type="ECO:0000256" key="9">
    <source>
        <dbReference type="ARBA" id="ARBA00071419"/>
    </source>
</evidence>
<protein>
    <recommendedName>
        <fullName evidence="9">Small ribosomal subunit protein uS4m</fullName>
    </recommendedName>
</protein>
<dbReference type="InterPro" id="IPR002942">
    <property type="entry name" value="S4_RNA-bd"/>
</dbReference>
<dbReference type="PROSITE" id="PS50889">
    <property type="entry name" value="S4"/>
    <property type="match status" value="1"/>
</dbReference>
<proteinExistence type="inferred from homology"/>
<dbReference type="GO" id="GO:0005763">
    <property type="term" value="C:mitochondrial small ribosomal subunit"/>
    <property type="evidence" value="ECO:0007669"/>
    <property type="project" value="EnsemblFungi"/>
</dbReference>
<dbReference type="InterPro" id="IPR022801">
    <property type="entry name" value="Ribosomal_uS4"/>
</dbReference>
<dbReference type="SUPFAM" id="SSF55174">
    <property type="entry name" value="Alpha-L RNA-binding motif"/>
    <property type="match status" value="1"/>
</dbReference>
<dbReference type="PANTHER" id="PTHR11831:SF4">
    <property type="entry name" value="SMALL RIBOSOMAL SUBUNIT PROTEIN US4M"/>
    <property type="match status" value="1"/>
</dbReference>
<organism evidence="13 14">
    <name type="scientific">Nadsonia fulvescens var. elongata DSM 6958</name>
    <dbReference type="NCBI Taxonomy" id="857566"/>
    <lineage>
        <taxon>Eukaryota</taxon>
        <taxon>Fungi</taxon>
        <taxon>Dikarya</taxon>
        <taxon>Ascomycota</taxon>
        <taxon>Saccharomycotina</taxon>
        <taxon>Dipodascomycetes</taxon>
        <taxon>Dipodascales</taxon>
        <taxon>Dipodascales incertae sedis</taxon>
        <taxon>Nadsonia</taxon>
    </lineage>
</organism>
<dbReference type="Pfam" id="PF01479">
    <property type="entry name" value="S4"/>
    <property type="match status" value="1"/>
</dbReference>
<evidence type="ECO:0000256" key="3">
    <source>
        <dbReference type="ARBA" id="ARBA00022730"/>
    </source>
</evidence>
<accession>A0A1E3PS22</accession>
<dbReference type="PROSITE" id="PS00632">
    <property type="entry name" value="RIBOSOMAL_S4"/>
    <property type="match status" value="1"/>
</dbReference>
<dbReference type="InterPro" id="IPR018079">
    <property type="entry name" value="Ribosomal_uS4_CS"/>
</dbReference>
<comment type="subcellular location">
    <subcellularLocation>
        <location evidence="1">Mitochondrion</location>
    </subcellularLocation>
</comment>
<dbReference type="GO" id="GO:0042274">
    <property type="term" value="P:ribosomal small subunit biogenesis"/>
    <property type="evidence" value="ECO:0007669"/>
    <property type="project" value="TreeGrafter"/>
</dbReference>
<sequence length="546" mass="62356">MPQNKSFFSLTRGRVRASWNKWNLFNYYKKPAPKKQHTLYREKWQAKADTRAYHGEFLREGRWGNIFNPKLKTVAQLDKYLKKSSTSKGDSIQNSQGALSRESIKDVTPVVLQTYAALEKRLDIALFRAMFASSPRQARRFILGGHVKVNGAKVKTPAFTLSPGDVFSVNPEMVLLTLGKNKPSASEAAKIDNQQIKKFNQYIKKCEENPKKMWDIRKKHLDLKLKNDPDFADKVRKQNMAINDQRLDSMMTEIRNVTSDTVLIKILQSQEYFNKHGIMPDVFGKQIQKLSQEALELINGKETIPISSTEIATEASTDSTTDNIADTPSTIIPEAGRSTSATSQGSNLLPEQKDSVNTPEFVTPEEVSPEILQKIHRYVSTEFSLTMPEKERKSVREVRKIVHTIISVRIEQIKKNPKYQPIGLRTVSGEYKADWFKELGESRDLIDIESARETEKTEGINIGLLWQPKGLYGRADPNRPYFSPWAMRPFLAPWAIYPAHIEISFPTCHAVYMRDPVARPGQSEVISPFGIETHDKAYSFYVRKRL</sequence>
<evidence type="ECO:0000259" key="12">
    <source>
        <dbReference type="SMART" id="SM00363"/>
    </source>
</evidence>
<feature type="domain" description="RNA-binding S4" evidence="12">
    <location>
        <begin position="120"/>
        <end position="183"/>
    </location>
</feature>
<dbReference type="GO" id="GO:0019843">
    <property type="term" value="F:rRNA binding"/>
    <property type="evidence" value="ECO:0007669"/>
    <property type="project" value="UniProtKB-KW"/>
</dbReference>
<evidence type="ECO:0000256" key="1">
    <source>
        <dbReference type="ARBA" id="ARBA00004173"/>
    </source>
</evidence>
<evidence type="ECO:0000256" key="5">
    <source>
        <dbReference type="ARBA" id="ARBA00022980"/>
    </source>
</evidence>
<feature type="compositionally biased region" description="Polar residues" evidence="11">
    <location>
        <begin position="337"/>
        <end position="355"/>
    </location>
</feature>
<dbReference type="FunFam" id="3.10.290.10:FF:000025">
    <property type="entry name" value="30S ribosomal subunit S4"/>
    <property type="match status" value="1"/>
</dbReference>
<feature type="region of interest" description="Disordered" evidence="11">
    <location>
        <begin position="312"/>
        <end position="355"/>
    </location>
</feature>
<dbReference type="InterPro" id="IPR036986">
    <property type="entry name" value="S4_RNA-bd_sf"/>
</dbReference>
<keyword evidence="14" id="KW-1185">Reference proteome</keyword>
<gene>
    <name evidence="13" type="ORF">NADFUDRAFT_48870</name>
</gene>
<keyword evidence="3 10" id="KW-0699">rRNA-binding</keyword>
<evidence type="ECO:0000313" key="14">
    <source>
        <dbReference type="Proteomes" id="UP000095009"/>
    </source>
</evidence>
<evidence type="ECO:0000256" key="11">
    <source>
        <dbReference type="SAM" id="MobiDB-lite"/>
    </source>
</evidence>
<comment type="similarity">
    <text evidence="2">Belongs to the universal ribosomal protein uS4 family.</text>
</comment>